<dbReference type="InterPro" id="IPR050471">
    <property type="entry name" value="AB_hydrolase"/>
</dbReference>
<dbReference type="EC" id="3.-.-.-" evidence="2"/>
<dbReference type="RefSeq" id="WP_153725879.1">
    <property type="nucleotide sequence ID" value="NZ_CP045875.1"/>
</dbReference>
<reference evidence="3" key="1">
    <citation type="submission" date="2019-11" db="EMBL/GenBank/DDBJ databases">
        <title>Genome sequence of Heliorestis convoluta strain HH, an alkaliphilic and minimalistic phototrophic bacterium from a soda lake in Egypt.</title>
        <authorList>
            <person name="Dewey E.D."/>
            <person name="Stokes L.M."/>
            <person name="Burchell B.M."/>
            <person name="Shaffer K.N."/>
            <person name="Huntington A.M."/>
            <person name="Baker J.M."/>
            <person name="Nadendla S."/>
            <person name="Giglio M.G."/>
            <person name="Touchman J.W."/>
            <person name="Blankenship R.E."/>
            <person name="Madigan M.T."/>
            <person name="Sattley W.M."/>
        </authorList>
    </citation>
    <scope>NUCLEOTIDE SEQUENCE [LARGE SCALE GENOMIC DNA]</scope>
    <source>
        <strain evidence="3">HH</strain>
    </source>
</reference>
<keyword evidence="2" id="KW-0378">Hydrolase</keyword>
<dbReference type="OrthoDB" id="9773293at2"/>
<organism evidence="2 3">
    <name type="scientific">Heliorestis convoluta</name>
    <dbReference type="NCBI Taxonomy" id="356322"/>
    <lineage>
        <taxon>Bacteria</taxon>
        <taxon>Bacillati</taxon>
        <taxon>Bacillota</taxon>
        <taxon>Clostridia</taxon>
        <taxon>Eubacteriales</taxon>
        <taxon>Heliobacteriaceae</taxon>
        <taxon>Heliorestis</taxon>
    </lineage>
</organism>
<dbReference type="InterPro" id="IPR029058">
    <property type="entry name" value="AB_hydrolase_fold"/>
</dbReference>
<accession>A0A5Q2N4F4</accession>
<sequence>MPLVSLNGVSLYYEVHGHGLPLVFIPGIAVSHGMWAPQRDSFCKSHQVILYDVRGTGRSSSLTWSCQVEDLSRDLSQLLYHLGIKKAAICGLSFGGVIAQRFALDYPQKCGALILVDTFSELSPRDLEEGALWLMTWLASPMFLMPKPWLTKMVLSYYRHWPLAVHCLEKEMQKVRGLDAMKTRWLVRKVNYTEELRSISCPCLGIVGDRSNLAIRLMEKITNAIGGATLQVVPQAFDPTSLSQREAFDKLVSQFLFRHWYSLPYSTVVTSSRPFT</sequence>
<dbReference type="EMBL" id="CP045875">
    <property type="protein sequence ID" value="QGG48769.1"/>
    <property type="molecule type" value="Genomic_DNA"/>
</dbReference>
<dbReference type="SUPFAM" id="SSF53474">
    <property type="entry name" value="alpha/beta-Hydrolases"/>
    <property type="match status" value="1"/>
</dbReference>
<feature type="domain" description="AB hydrolase-1" evidence="1">
    <location>
        <begin position="21"/>
        <end position="141"/>
    </location>
</feature>
<dbReference type="InterPro" id="IPR000073">
    <property type="entry name" value="AB_hydrolase_1"/>
</dbReference>
<dbReference type="PANTHER" id="PTHR43433:SF5">
    <property type="entry name" value="AB HYDROLASE-1 DOMAIN-CONTAINING PROTEIN"/>
    <property type="match status" value="1"/>
</dbReference>
<proteinExistence type="predicted"/>
<dbReference type="KEGG" id="hcv:FTV88_2676"/>
<evidence type="ECO:0000313" key="3">
    <source>
        <dbReference type="Proteomes" id="UP000366051"/>
    </source>
</evidence>
<dbReference type="Proteomes" id="UP000366051">
    <property type="component" value="Chromosome"/>
</dbReference>
<name>A0A5Q2N4F4_9FIRM</name>
<dbReference type="PRINTS" id="PR00111">
    <property type="entry name" value="ABHYDROLASE"/>
</dbReference>
<protein>
    <submittedName>
        <fullName evidence="2">Alpha/beta fold hydrolase</fullName>
        <ecNumber evidence="2">3.-.-.-</ecNumber>
    </submittedName>
</protein>
<dbReference type="Pfam" id="PF00561">
    <property type="entry name" value="Abhydrolase_1"/>
    <property type="match status" value="1"/>
</dbReference>
<dbReference type="PANTHER" id="PTHR43433">
    <property type="entry name" value="HYDROLASE, ALPHA/BETA FOLD FAMILY PROTEIN"/>
    <property type="match status" value="1"/>
</dbReference>
<gene>
    <name evidence="2" type="ORF">FTV88_2676</name>
</gene>
<evidence type="ECO:0000313" key="2">
    <source>
        <dbReference type="EMBL" id="QGG48769.1"/>
    </source>
</evidence>
<dbReference type="GO" id="GO:0016787">
    <property type="term" value="F:hydrolase activity"/>
    <property type="evidence" value="ECO:0007669"/>
    <property type="project" value="UniProtKB-KW"/>
</dbReference>
<dbReference type="AlphaFoldDB" id="A0A5Q2N4F4"/>
<dbReference type="Gene3D" id="3.40.50.1820">
    <property type="entry name" value="alpha/beta hydrolase"/>
    <property type="match status" value="1"/>
</dbReference>
<keyword evidence="3" id="KW-1185">Reference proteome</keyword>
<evidence type="ECO:0000259" key="1">
    <source>
        <dbReference type="Pfam" id="PF00561"/>
    </source>
</evidence>